<organism evidence="1 2">
    <name type="scientific">Clostridium sardiniense</name>
    <name type="common">Clostridium absonum</name>
    <dbReference type="NCBI Taxonomy" id="29369"/>
    <lineage>
        <taxon>Bacteria</taxon>
        <taxon>Bacillati</taxon>
        <taxon>Bacillota</taxon>
        <taxon>Clostridia</taxon>
        <taxon>Eubacteriales</taxon>
        <taxon>Clostridiaceae</taxon>
        <taxon>Clostridium</taxon>
    </lineage>
</organism>
<name>A0ABS7L0W0_CLOSR</name>
<accession>A0ABS7L0W0</accession>
<dbReference type="Proteomes" id="UP001299068">
    <property type="component" value="Unassembled WGS sequence"/>
</dbReference>
<keyword evidence="2" id="KW-1185">Reference proteome</keyword>
<comment type="caution">
    <text evidence="1">The sequence shown here is derived from an EMBL/GenBank/DDBJ whole genome shotgun (WGS) entry which is preliminary data.</text>
</comment>
<sequence length="113" mass="13387">MKNKEIKDYLKDITKASAYFIFRNGPVKKLYEDGKLTDEEVKDMQEYLQNHLAYLYNVLLEEGNIKKFDLITSTMNKFYVNDESNIEIKDDGFDNFYKSLFEPKTVDTGIKFK</sequence>
<evidence type="ECO:0000313" key="2">
    <source>
        <dbReference type="Proteomes" id="UP001299068"/>
    </source>
</evidence>
<gene>
    <name evidence="1" type="ORF">K5V21_14695</name>
</gene>
<evidence type="ECO:0000313" key="1">
    <source>
        <dbReference type="EMBL" id="MBY0756695.1"/>
    </source>
</evidence>
<reference evidence="1 2" key="1">
    <citation type="journal article" date="2021" name="Cell Host Microbe">
        <title>in vivo commensal control of Clostridioides difficile virulence.</title>
        <authorList>
            <person name="Girinathan B.P."/>
            <person name="Dibenedetto N."/>
            <person name="Worley J.N."/>
            <person name="Peltier J."/>
            <person name="Arrieta-Ortiz M.L."/>
            <person name="Rupa Christinal Immanuel S."/>
            <person name="Lavin R."/>
            <person name="Delaney M.L."/>
            <person name="Cummins C."/>
            <person name="Hoffmann M."/>
            <person name="Luo Y."/>
            <person name="Gonzalez-Escalona N."/>
            <person name="Allard M."/>
            <person name="Onderdonk A.B."/>
            <person name="Gerber G.K."/>
            <person name="Sonenshein A.L."/>
            <person name="Baliga N."/>
            <person name="Dupuy B."/>
            <person name="Bry L."/>
        </authorList>
    </citation>
    <scope>NUCLEOTIDE SEQUENCE [LARGE SCALE GENOMIC DNA]</scope>
    <source>
        <strain evidence="1 2">DSM 599</strain>
    </source>
</reference>
<protein>
    <submittedName>
        <fullName evidence="1">Uncharacterized protein</fullName>
    </submittedName>
</protein>
<dbReference type="RefSeq" id="WP_221861922.1">
    <property type="nucleotide sequence ID" value="NZ_JAIKTU010000012.1"/>
</dbReference>
<proteinExistence type="predicted"/>
<dbReference type="EMBL" id="JAIKTU010000012">
    <property type="protein sequence ID" value="MBY0756695.1"/>
    <property type="molecule type" value="Genomic_DNA"/>
</dbReference>